<accession>A0A5D4T501</accession>
<organism evidence="2 3">
    <name type="scientific">Sutcliffiella horikoshii</name>
    <dbReference type="NCBI Taxonomy" id="79883"/>
    <lineage>
        <taxon>Bacteria</taxon>
        <taxon>Bacillati</taxon>
        <taxon>Bacillota</taxon>
        <taxon>Bacilli</taxon>
        <taxon>Bacillales</taxon>
        <taxon>Bacillaceae</taxon>
        <taxon>Sutcliffiella</taxon>
    </lineage>
</organism>
<dbReference type="Proteomes" id="UP000324517">
    <property type="component" value="Unassembled WGS sequence"/>
</dbReference>
<protein>
    <submittedName>
        <fullName evidence="2">Uncharacterized protein</fullName>
    </submittedName>
</protein>
<gene>
    <name evidence="2" type="ORF">FZC75_15225</name>
</gene>
<keyword evidence="1" id="KW-0812">Transmembrane</keyword>
<dbReference type="EMBL" id="VTET01000008">
    <property type="protein sequence ID" value="TYS69991.1"/>
    <property type="molecule type" value="Genomic_DNA"/>
</dbReference>
<dbReference type="OrthoDB" id="2867639at2"/>
<comment type="caution">
    <text evidence="2">The sequence shown here is derived from an EMBL/GenBank/DDBJ whole genome shotgun (WGS) entry which is preliminary data.</text>
</comment>
<dbReference type="RefSeq" id="WP_148979900.1">
    <property type="nucleotide sequence ID" value="NZ_JBNILM010000006.1"/>
</dbReference>
<feature type="transmembrane region" description="Helical" evidence="1">
    <location>
        <begin position="87"/>
        <end position="110"/>
    </location>
</feature>
<keyword evidence="1" id="KW-1133">Transmembrane helix</keyword>
<evidence type="ECO:0000313" key="2">
    <source>
        <dbReference type="EMBL" id="TYS69991.1"/>
    </source>
</evidence>
<reference evidence="2 3" key="1">
    <citation type="submission" date="2019-08" db="EMBL/GenBank/DDBJ databases">
        <title>Bacillus genomes from the desert of Cuatro Cienegas, Coahuila.</title>
        <authorList>
            <person name="Olmedo-Alvarez G."/>
        </authorList>
    </citation>
    <scope>NUCLEOTIDE SEQUENCE [LARGE SCALE GENOMIC DNA]</scope>
    <source>
        <strain evidence="2 3">CH98b_3T</strain>
    </source>
</reference>
<feature type="transmembrane region" description="Helical" evidence="1">
    <location>
        <begin position="16"/>
        <end position="34"/>
    </location>
</feature>
<feature type="transmembrane region" description="Helical" evidence="1">
    <location>
        <begin position="60"/>
        <end position="81"/>
    </location>
</feature>
<evidence type="ECO:0000313" key="3">
    <source>
        <dbReference type="Proteomes" id="UP000324517"/>
    </source>
</evidence>
<name>A0A5D4T501_9BACI</name>
<evidence type="ECO:0000256" key="1">
    <source>
        <dbReference type="SAM" id="Phobius"/>
    </source>
</evidence>
<keyword evidence="1" id="KW-0472">Membrane</keyword>
<dbReference type="AlphaFoldDB" id="A0A5D4T501"/>
<proteinExistence type="predicted"/>
<sequence>MKEIINFSEIIFDNSLIMAMIAINMTIIGLTSLAESKSIIGIDYGKFLVRKYKVLNIVKIYHLLIAFAIINVSSLFLMFVQTYQFRIIIFTVLILSLIFAIFYFFAYIIVENRWVKKQIYEQELLGLYYSSNEVTTFKVDLLVNIKDGSRTHKKLSGNIITYFNKVNSDTQEAFEEIFGPTSIIYDDSAKTIKRRTQKFGKPPYIYRSNETKDIHDISFEFFQLFRFTSHQDKWALEILRLFEGENNGFDIMRLYNFSRVITQVNVFGSSDAIYKYKFLEYMINHYYKAVSMTDEEKHHWKQNKHLREVELHTIQQIYTYMANTIIANDNNPFKHATMLVLKNIILRKKYAGTLSDAELLYTLLDIVLETDNKVLKQMFTEMLQTYYEQTPSHKVEESLSDKNIKIYIKDFKVKSKLKEKISVEALFG</sequence>